<dbReference type="Pfam" id="PF12704">
    <property type="entry name" value="MacB_PCD"/>
    <property type="match status" value="1"/>
</dbReference>
<name>A0ABU9BTX7_9BURK</name>
<evidence type="ECO:0000256" key="1">
    <source>
        <dbReference type="ARBA" id="ARBA00004651"/>
    </source>
</evidence>
<dbReference type="PANTHER" id="PTHR43738">
    <property type="entry name" value="ABC TRANSPORTER, MEMBRANE PROTEIN"/>
    <property type="match status" value="1"/>
</dbReference>
<accession>A0ABU9BTX7</accession>
<evidence type="ECO:0000256" key="3">
    <source>
        <dbReference type="ARBA" id="ARBA00022692"/>
    </source>
</evidence>
<feature type="transmembrane region" description="Helical" evidence="6">
    <location>
        <begin position="20"/>
        <end position="43"/>
    </location>
</feature>
<evidence type="ECO:0000256" key="5">
    <source>
        <dbReference type="ARBA" id="ARBA00023136"/>
    </source>
</evidence>
<gene>
    <name evidence="9" type="ORF">AACH06_20460</name>
</gene>
<dbReference type="InterPro" id="IPR003838">
    <property type="entry name" value="ABC3_permease_C"/>
</dbReference>
<protein>
    <submittedName>
        <fullName evidence="9">ABC transporter permease</fullName>
    </submittedName>
</protein>
<keyword evidence="4 6" id="KW-1133">Transmembrane helix</keyword>
<feature type="transmembrane region" description="Helical" evidence="6">
    <location>
        <begin position="254"/>
        <end position="273"/>
    </location>
</feature>
<keyword evidence="3 6" id="KW-0812">Transmembrane</keyword>
<evidence type="ECO:0000256" key="6">
    <source>
        <dbReference type="SAM" id="Phobius"/>
    </source>
</evidence>
<dbReference type="InterPro" id="IPR025857">
    <property type="entry name" value="MacB_PCD"/>
</dbReference>
<comment type="subcellular location">
    <subcellularLocation>
        <location evidence="1">Cell membrane</location>
        <topology evidence="1">Multi-pass membrane protein</topology>
    </subcellularLocation>
</comment>
<keyword evidence="5 6" id="KW-0472">Membrane</keyword>
<reference evidence="9 10" key="1">
    <citation type="submission" date="2024-04" db="EMBL/GenBank/DDBJ databases">
        <title>Novel species of the genus Ideonella isolated from streams.</title>
        <authorList>
            <person name="Lu H."/>
        </authorList>
    </citation>
    <scope>NUCLEOTIDE SEQUENCE [LARGE SCALE GENOMIC DNA]</scope>
    <source>
        <strain evidence="9 10">DXS29W</strain>
    </source>
</reference>
<proteinExistence type="predicted"/>
<dbReference type="PANTHER" id="PTHR43738:SF3">
    <property type="entry name" value="ABC TRANSPORTER PERMEASE"/>
    <property type="match status" value="1"/>
</dbReference>
<keyword evidence="10" id="KW-1185">Reference proteome</keyword>
<feature type="domain" description="ABC3 transporter permease C-terminal" evidence="7">
    <location>
        <begin position="262"/>
        <end position="376"/>
    </location>
</feature>
<dbReference type="Proteomes" id="UP001371218">
    <property type="component" value="Unassembled WGS sequence"/>
</dbReference>
<comment type="caution">
    <text evidence="9">The sequence shown here is derived from an EMBL/GenBank/DDBJ whole genome shotgun (WGS) entry which is preliminary data.</text>
</comment>
<evidence type="ECO:0000313" key="10">
    <source>
        <dbReference type="Proteomes" id="UP001371218"/>
    </source>
</evidence>
<sequence length="385" mass="42203">MFLLKLLLRNAFRHRLRTGLTIVGLVVAVCAFGLLRTLVDAWYAGVAASSSTRLVTRSAVSLTFPLPLSYSQRLRAVDGVTTISWANWFGGVYQTERNFFPQFAVEPASYLKLYPEYRLSEDEKQAFLRDRRGAIVGRKLASTYGWKVGDQIPIRGTIYSGDWSFTLRGIWDGAEAKTDESQMLFHWQYINEVMRKRFGPRADFVGVYVLGIDEPHNAALISQRVDALFKNSSAETLTETEAAFQLSFVSMSEAILAAIEAVSYIIIVIIMVVMANTMTMTARERMAEYATLKALGFSPGFVVRLLFGESLLIALIGGGLGLAATFPAVGAIAGALGSFLPVFQVQASTVAMQAGAAAFVGLVAAAWPAWRMSRIDIVQGLRHIG</sequence>
<dbReference type="Pfam" id="PF02687">
    <property type="entry name" value="FtsX"/>
    <property type="match status" value="1"/>
</dbReference>
<keyword evidence="2" id="KW-1003">Cell membrane</keyword>
<evidence type="ECO:0000259" key="7">
    <source>
        <dbReference type="Pfam" id="PF02687"/>
    </source>
</evidence>
<dbReference type="RefSeq" id="WP_341427616.1">
    <property type="nucleotide sequence ID" value="NZ_JBBUTG010000014.1"/>
</dbReference>
<evidence type="ECO:0000313" key="9">
    <source>
        <dbReference type="EMBL" id="MEK8033199.1"/>
    </source>
</evidence>
<dbReference type="EMBL" id="JBBUTG010000014">
    <property type="protein sequence ID" value="MEK8033199.1"/>
    <property type="molecule type" value="Genomic_DNA"/>
</dbReference>
<evidence type="ECO:0000256" key="2">
    <source>
        <dbReference type="ARBA" id="ARBA00022475"/>
    </source>
</evidence>
<feature type="domain" description="MacB-like periplasmic core" evidence="8">
    <location>
        <begin position="18"/>
        <end position="209"/>
    </location>
</feature>
<organism evidence="9 10">
    <name type="scientific">Ideonella lacteola</name>
    <dbReference type="NCBI Taxonomy" id="2984193"/>
    <lineage>
        <taxon>Bacteria</taxon>
        <taxon>Pseudomonadati</taxon>
        <taxon>Pseudomonadota</taxon>
        <taxon>Betaproteobacteria</taxon>
        <taxon>Burkholderiales</taxon>
        <taxon>Sphaerotilaceae</taxon>
        <taxon>Ideonella</taxon>
    </lineage>
</organism>
<feature type="transmembrane region" description="Helical" evidence="6">
    <location>
        <begin position="322"/>
        <end position="343"/>
    </location>
</feature>
<feature type="transmembrane region" description="Helical" evidence="6">
    <location>
        <begin position="350"/>
        <end position="370"/>
    </location>
</feature>
<evidence type="ECO:0000259" key="8">
    <source>
        <dbReference type="Pfam" id="PF12704"/>
    </source>
</evidence>
<dbReference type="InterPro" id="IPR051125">
    <property type="entry name" value="ABC-4/HrtB_transporter"/>
</dbReference>
<evidence type="ECO:0000256" key="4">
    <source>
        <dbReference type="ARBA" id="ARBA00022989"/>
    </source>
</evidence>